<evidence type="ECO:0000256" key="1">
    <source>
        <dbReference type="ARBA" id="ARBA00022741"/>
    </source>
</evidence>
<feature type="domain" description="DNA2/NAM7 helicase-like C-terminal" evidence="5">
    <location>
        <begin position="15"/>
        <end position="261"/>
    </location>
</feature>
<dbReference type="Gene3D" id="3.40.50.300">
    <property type="entry name" value="P-loop containing nucleotide triphosphate hydrolases"/>
    <property type="match status" value="1"/>
</dbReference>
<dbReference type="InterPro" id="IPR027417">
    <property type="entry name" value="P-loop_NTPase"/>
</dbReference>
<reference evidence="6" key="1">
    <citation type="submission" date="2021-01" db="EMBL/GenBank/DDBJ databases">
        <authorList>
            <person name="Corre E."/>
            <person name="Pelletier E."/>
            <person name="Niang G."/>
            <person name="Scheremetjew M."/>
            <person name="Finn R."/>
            <person name="Kale V."/>
            <person name="Holt S."/>
            <person name="Cochrane G."/>
            <person name="Meng A."/>
            <person name="Brown T."/>
            <person name="Cohen L."/>
        </authorList>
    </citation>
    <scope>NUCLEOTIDE SEQUENCE</scope>
    <source>
        <strain evidence="6">GSO104</strain>
    </source>
</reference>
<keyword evidence="4" id="KW-0067">ATP-binding</keyword>
<keyword evidence="3" id="KW-0347">Helicase</keyword>
<dbReference type="CDD" id="cd18808">
    <property type="entry name" value="SF1_C_Upf1"/>
    <property type="match status" value="1"/>
</dbReference>
<dbReference type="GO" id="GO:0016787">
    <property type="term" value="F:hydrolase activity"/>
    <property type="evidence" value="ECO:0007669"/>
    <property type="project" value="UniProtKB-KW"/>
</dbReference>
<evidence type="ECO:0000313" key="6">
    <source>
        <dbReference type="EMBL" id="CAE4586685.1"/>
    </source>
</evidence>
<dbReference type="InterPro" id="IPR050534">
    <property type="entry name" value="Coronavir_polyprotein_1ab"/>
</dbReference>
<keyword evidence="1" id="KW-0547">Nucleotide-binding</keyword>
<dbReference type="GO" id="GO:0043139">
    <property type="term" value="F:5'-3' DNA helicase activity"/>
    <property type="evidence" value="ECO:0007669"/>
    <property type="project" value="TreeGrafter"/>
</dbReference>
<protein>
    <recommendedName>
        <fullName evidence="5">DNA2/NAM7 helicase-like C-terminal domain-containing protein</fullName>
    </recommendedName>
</protein>
<gene>
    <name evidence="6" type="ORF">DBRI00130_LOCUS4285</name>
</gene>
<keyword evidence="2" id="KW-0378">Hydrolase</keyword>
<organism evidence="6">
    <name type="scientific">Ditylum brightwellii</name>
    <dbReference type="NCBI Taxonomy" id="49249"/>
    <lineage>
        <taxon>Eukaryota</taxon>
        <taxon>Sar</taxon>
        <taxon>Stramenopiles</taxon>
        <taxon>Ochrophyta</taxon>
        <taxon>Bacillariophyta</taxon>
        <taxon>Mediophyceae</taxon>
        <taxon>Lithodesmiophycidae</taxon>
        <taxon>Lithodesmiales</taxon>
        <taxon>Lithodesmiaceae</taxon>
        <taxon>Ditylum</taxon>
    </lineage>
</organism>
<dbReference type="GO" id="GO:0005524">
    <property type="term" value="F:ATP binding"/>
    <property type="evidence" value="ECO:0007669"/>
    <property type="project" value="UniProtKB-KW"/>
</dbReference>
<evidence type="ECO:0000256" key="3">
    <source>
        <dbReference type="ARBA" id="ARBA00022806"/>
    </source>
</evidence>
<evidence type="ECO:0000256" key="4">
    <source>
        <dbReference type="ARBA" id="ARBA00022840"/>
    </source>
</evidence>
<evidence type="ECO:0000256" key="2">
    <source>
        <dbReference type="ARBA" id="ARBA00022801"/>
    </source>
</evidence>
<dbReference type="Pfam" id="PF13087">
    <property type="entry name" value="AAA_12"/>
    <property type="match status" value="1"/>
</dbReference>
<dbReference type="SUPFAM" id="SSF52540">
    <property type="entry name" value="P-loop containing nucleoside triphosphate hydrolases"/>
    <property type="match status" value="1"/>
</dbReference>
<proteinExistence type="predicted"/>
<dbReference type="AlphaFoldDB" id="A0A7S4QKT0"/>
<dbReference type="PANTHER" id="PTHR43788:SF8">
    <property type="entry name" value="DNA-BINDING PROTEIN SMUBP-2"/>
    <property type="match status" value="1"/>
</dbReference>
<dbReference type="InterPro" id="IPR047187">
    <property type="entry name" value="SF1_C_Upf1"/>
</dbReference>
<accession>A0A7S4QKT0</accession>
<dbReference type="InterPro" id="IPR041679">
    <property type="entry name" value="DNA2/NAM7-like_C"/>
</dbReference>
<dbReference type="EMBL" id="HBNS01005269">
    <property type="protein sequence ID" value="CAE4586685.1"/>
    <property type="molecule type" value="Transcribed_RNA"/>
</dbReference>
<sequence>MCHNHQLPCYFPAGYGVSMLKRLADKFPNAVAQLTLQYRMHGNICDLCNEVVYKGALKCANEEVRSKKIELCRFPESISGMAKSMHRDAKNSCHTKWGWLHSVIDPNKPAVFVDTDGIDNRTVTGTFSDESPSGKASFISLETSRGRGHGGNIVNETESNLVRTIVHGLMNCGLGPSSIGVICPYRSQLRLINEDPFFTNAQKSGLEISTIDRYQGRDKPAIILSLVRSNIEGKSGRLLEDFRRLNVAVSRAKHKLIIVGSWSTLTRGSKVLRPVLIKMKNENWVEKLPPNATELYVS</sequence>
<dbReference type="PANTHER" id="PTHR43788">
    <property type="entry name" value="DNA2/NAM7 HELICASE FAMILY MEMBER"/>
    <property type="match status" value="1"/>
</dbReference>
<name>A0A7S4QKT0_9STRA</name>
<evidence type="ECO:0000259" key="5">
    <source>
        <dbReference type="Pfam" id="PF13087"/>
    </source>
</evidence>